<dbReference type="PANTHER" id="PTHR43567">
    <property type="entry name" value="FLAVOREDOXIN-RELATED-RELATED"/>
    <property type="match status" value="1"/>
</dbReference>
<evidence type="ECO:0000259" key="4">
    <source>
        <dbReference type="Pfam" id="PF01613"/>
    </source>
</evidence>
<evidence type="ECO:0000256" key="2">
    <source>
        <dbReference type="ARBA" id="ARBA00022630"/>
    </source>
</evidence>
<evidence type="ECO:0000256" key="3">
    <source>
        <dbReference type="ARBA" id="ARBA00038054"/>
    </source>
</evidence>
<dbReference type="InterPro" id="IPR012349">
    <property type="entry name" value="Split_barrel_FMN-bd"/>
</dbReference>
<name>A0ABP7GJF9_9MICO</name>
<evidence type="ECO:0000313" key="6">
    <source>
        <dbReference type="Proteomes" id="UP001500540"/>
    </source>
</evidence>
<comment type="similarity">
    <text evidence="3">Belongs to the flavoredoxin family.</text>
</comment>
<organism evidence="5 6">
    <name type="scientific">Microbacterium kribbense</name>
    <dbReference type="NCBI Taxonomy" id="433645"/>
    <lineage>
        <taxon>Bacteria</taxon>
        <taxon>Bacillati</taxon>
        <taxon>Actinomycetota</taxon>
        <taxon>Actinomycetes</taxon>
        <taxon>Micrococcales</taxon>
        <taxon>Microbacteriaceae</taxon>
        <taxon>Microbacterium</taxon>
    </lineage>
</organism>
<dbReference type="InterPro" id="IPR052174">
    <property type="entry name" value="Flavoredoxin"/>
</dbReference>
<dbReference type="Gene3D" id="2.30.110.10">
    <property type="entry name" value="Electron Transport, Fmn-binding Protein, Chain A"/>
    <property type="match status" value="1"/>
</dbReference>
<keyword evidence="2" id="KW-0285">Flavoprotein</keyword>
<dbReference type="Gene3D" id="3.20.170.20">
    <property type="entry name" value="Protein of unknown function DUF952"/>
    <property type="match status" value="1"/>
</dbReference>
<dbReference type="SUPFAM" id="SSF50475">
    <property type="entry name" value="FMN-binding split barrel"/>
    <property type="match status" value="1"/>
</dbReference>
<dbReference type="InterPro" id="IPR002563">
    <property type="entry name" value="Flavin_Rdtase-like_dom"/>
</dbReference>
<dbReference type="EMBL" id="BAABAF010000007">
    <property type="protein sequence ID" value="GAA3766882.1"/>
    <property type="molecule type" value="Genomic_DNA"/>
</dbReference>
<dbReference type="Pfam" id="PF01613">
    <property type="entry name" value="Flavin_Reduct"/>
    <property type="match status" value="1"/>
</dbReference>
<evidence type="ECO:0000313" key="5">
    <source>
        <dbReference type="EMBL" id="GAA3766882.1"/>
    </source>
</evidence>
<feature type="domain" description="Flavin reductase like" evidence="4">
    <location>
        <begin position="146"/>
        <end position="316"/>
    </location>
</feature>
<protein>
    <recommendedName>
        <fullName evidence="4">Flavin reductase like domain-containing protein</fullName>
    </recommendedName>
</protein>
<comment type="caution">
    <text evidence="5">The sequence shown here is derived from an EMBL/GenBank/DDBJ whole genome shotgun (WGS) entry which is preliminary data.</text>
</comment>
<accession>A0ABP7GJF9</accession>
<keyword evidence="6" id="KW-1185">Reference proteome</keyword>
<dbReference type="PANTHER" id="PTHR43567:SF1">
    <property type="entry name" value="FLAVOREDOXIN"/>
    <property type="match status" value="1"/>
</dbReference>
<dbReference type="RefSeq" id="WP_344782959.1">
    <property type="nucleotide sequence ID" value="NZ_BAABAF010000007.1"/>
</dbReference>
<evidence type="ECO:0000256" key="1">
    <source>
        <dbReference type="ARBA" id="ARBA00001917"/>
    </source>
</evidence>
<comment type="cofactor">
    <cofactor evidence="1">
        <name>FMN</name>
        <dbReference type="ChEBI" id="CHEBI:58210"/>
    </cofactor>
</comment>
<reference evidence="6" key="1">
    <citation type="journal article" date="2019" name="Int. J. Syst. Evol. Microbiol.">
        <title>The Global Catalogue of Microorganisms (GCM) 10K type strain sequencing project: providing services to taxonomists for standard genome sequencing and annotation.</title>
        <authorList>
            <consortium name="The Broad Institute Genomics Platform"/>
            <consortium name="The Broad Institute Genome Sequencing Center for Infectious Disease"/>
            <person name="Wu L."/>
            <person name="Ma J."/>
        </authorList>
    </citation>
    <scope>NUCLEOTIDE SEQUENCE [LARGE SCALE GENOMIC DNA]</scope>
    <source>
        <strain evidence="6">JCM 16950</strain>
    </source>
</reference>
<proteinExistence type="inferred from homology"/>
<sequence>MTARPPYHVAITDDWDQSEMIGEYDAATRGVAYEPGGYLRASTAEGVQEVLDTRYRDLDLPLTLVTVDPDALRADGVQIEPAPPHGARIRSVLMRDGGAAVIAATPLQRVDGRWLSPLPETSDAASDAVAAPDPHVIAHPNVLYVGTPAYLVTSVNPDGTANLAAASSSWALGDMLVLGIESDGQTALNMAERSGIVVNFPSPPLWPALVRLSRLTGRDPVPEAKADRYRHEKDKFAAAGLTPQPSDLVAAPRVAECLLQFEAVVRRMTPGVAGSYFMVEAEVVRVHADRSIVRAGTDEIEPTAWHPLVYAFRHFFDRGAEVGWLPSSRMAPRAPVFE</sequence>
<dbReference type="Proteomes" id="UP001500540">
    <property type="component" value="Unassembled WGS sequence"/>
</dbReference>
<gene>
    <name evidence="5" type="ORF">GCM10022240_19090</name>
</gene>